<feature type="region of interest" description="Disordered" evidence="4">
    <location>
        <begin position="1"/>
        <end position="27"/>
    </location>
</feature>
<feature type="region of interest" description="Disordered" evidence="4">
    <location>
        <begin position="60"/>
        <end position="79"/>
    </location>
</feature>
<protein>
    <recommendedName>
        <fullName evidence="5">NOT2/NOT3/NOT5 C-terminal domain-containing protein</fullName>
    </recommendedName>
</protein>
<evidence type="ECO:0000313" key="6">
    <source>
        <dbReference type="EMBL" id="EAY10249.1"/>
    </source>
</evidence>
<dbReference type="FunCoup" id="A2EAP6">
    <property type="interactions" value="83"/>
</dbReference>
<dbReference type="OrthoDB" id="25391at2759"/>
<evidence type="ECO:0000256" key="3">
    <source>
        <dbReference type="ARBA" id="ARBA00023163"/>
    </source>
</evidence>
<accession>A2EAP6</accession>
<keyword evidence="7" id="KW-1185">Reference proteome</keyword>
<organism evidence="6 7">
    <name type="scientific">Trichomonas vaginalis (strain ATCC PRA-98 / G3)</name>
    <dbReference type="NCBI Taxonomy" id="412133"/>
    <lineage>
        <taxon>Eukaryota</taxon>
        <taxon>Metamonada</taxon>
        <taxon>Parabasalia</taxon>
        <taxon>Trichomonadida</taxon>
        <taxon>Trichomonadidae</taxon>
        <taxon>Trichomonas</taxon>
    </lineage>
</organism>
<dbReference type="InterPro" id="IPR038635">
    <property type="entry name" value="CCR4-NOT_su2/3/5_C_sf"/>
</dbReference>
<keyword evidence="3" id="KW-0804">Transcription</keyword>
<evidence type="ECO:0000256" key="1">
    <source>
        <dbReference type="ARBA" id="ARBA00007682"/>
    </source>
</evidence>
<dbReference type="Pfam" id="PF04153">
    <property type="entry name" value="NOT2_3_5_C"/>
    <property type="match status" value="1"/>
</dbReference>
<dbReference type="Proteomes" id="UP000001542">
    <property type="component" value="Unassembled WGS sequence"/>
</dbReference>
<dbReference type="AlphaFoldDB" id="A2EAP6"/>
<feature type="domain" description="NOT2/NOT3/NOT5 C-terminal" evidence="5">
    <location>
        <begin position="213"/>
        <end position="279"/>
    </location>
</feature>
<dbReference type="GO" id="GO:0000932">
    <property type="term" value="C:P-body"/>
    <property type="evidence" value="ECO:0000318"/>
    <property type="project" value="GO_Central"/>
</dbReference>
<proteinExistence type="inferred from homology"/>
<dbReference type="OMA" id="ANRDWRY"/>
<dbReference type="GO" id="GO:0030015">
    <property type="term" value="C:CCR4-NOT core complex"/>
    <property type="evidence" value="ECO:0000318"/>
    <property type="project" value="GO_Central"/>
</dbReference>
<keyword evidence="2" id="KW-0805">Transcription regulation</keyword>
<evidence type="ECO:0000313" key="7">
    <source>
        <dbReference type="Proteomes" id="UP000001542"/>
    </source>
</evidence>
<gene>
    <name evidence="6" type="ORF">TVAG_046710</name>
</gene>
<dbReference type="RefSeq" id="XP_001322472.1">
    <property type="nucleotide sequence ID" value="XM_001322437.1"/>
</dbReference>
<name>A2EAP6_TRIV3</name>
<dbReference type="STRING" id="5722.A2EAP6"/>
<dbReference type="InParanoid" id="A2EAP6"/>
<dbReference type="KEGG" id="tva:4768182"/>
<reference evidence="6" key="2">
    <citation type="journal article" date="2007" name="Science">
        <title>Draft genome sequence of the sexually transmitted pathogen Trichomonas vaginalis.</title>
        <authorList>
            <person name="Carlton J.M."/>
            <person name="Hirt R.P."/>
            <person name="Silva J.C."/>
            <person name="Delcher A.L."/>
            <person name="Schatz M."/>
            <person name="Zhao Q."/>
            <person name="Wortman J.R."/>
            <person name="Bidwell S.L."/>
            <person name="Alsmark U.C.M."/>
            <person name="Besteiro S."/>
            <person name="Sicheritz-Ponten T."/>
            <person name="Noel C.J."/>
            <person name="Dacks J.B."/>
            <person name="Foster P.G."/>
            <person name="Simillion C."/>
            <person name="Van de Peer Y."/>
            <person name="Miranda-Saavedra D."/>
            <person name="Barton G.J."/>
            <person name="Westrop G.D."/>
            <person name="Mueller S."/>
            <person name="Dessi D."/>
            <person name="Fiori P.L."/>
            <person name="Ren Q."/>
            <person name="Paulsen I."/>
            <person name="Zhang H."/>
            <person name="Bastida-Corcuera F.D."/>
            <person name="Simoes-Barbosa A."/>
            <person name="Brown M.T."/>
            <person name="Hayes R.D."/>
            <person name="Mukherjee M."/>
            <person name="Okumura C.Y."/>
            <person name="Schneider R."/>
            <person name="Smith A.J."/>
            <person name="Vanacova S."/>
            <person name="Villalvazo M."/>
            <person name="Haas B.J."/>
            <person name="Pertea M."/>
            <person name="Feldblyum T.V."/>
            <person name="Utterback T.R."/>
            <person name="Shu C.L."/>
            <person name="Osoegawa K."/>
            <person name="de Jong P.J."/>
            <person name="Hrdy I."/>
            <person name="Horvathova L."/>
            <person name="Zubacova Z."/>
            <person name="Dolezal P."/>
            <person name="Malik S.B."/>
            <person name="Logsdon J.M. Jr."/>
            <person name="Henze K."/>
            <person name="Gupta A."/>
            <person name="Wang C.C."/>
            <person name="Dunne R.L."/>
            <person name="Upcroft J.A."/>
            <person name="Upcroft P."/>
            <person name="White O."/>
            <person name="Salzberg S.L."/>
            <person name="Tang P."/>
            <person name="Chiu C.-H."/>
            <person name="Lee Y.-S."/>
            <person name="Embley T.M."/>
            <person name="Coombs G.H."/>
            <person name="Mottram J.C."/>
            <person name="Tachezy J."/>
            <person name="Fraser-Liggett C.M."/>
            <person name="Johnson P.J."/>
        </authorList>
    </citation>
    <scope>NUCLEOTIDE SEQUENCE [LARGE SCALE GENOMIC DNA]</scope>
    <source>
        <strain evidence="6">G3</strain>
    </source>
</reference>
<dbReference type="FunFam" id="2.30.30.1020:FF:000026">
    <property type="match status" value="1"/>
</dbReference>
<dbReference type="InterPro" id="IPR040168">
    <property type="entry name" value="Not2/3/5"/>
</dbReference>
<sequence>MSENRHGSRPIDSLRGKSFVRSSATPQATRNIEITTKANPAAKFIIEKPTKINLSFAKQPGATTPKIERPAAPLKVTPAPKPANYNPAPQSTPMAAPIPAQTPTQTTIQIPQRPSTPNQVSPMMHQISNPAPIVPSQPPPVIITKEFISPQPPAAADYFSKFSLLSFVTSFKDEKSFNETDLYSLGLNLNKEEPLLPMLHSVLSDAPLLNNSCYPMPKSYAALERSENPIEKINLFSDSILLFIFYTQSQTDMQTAASNELIRRGFQYDEEKCTWSNSEGAEWDINQWKFAEQETDE</sequence>
<dbReference type="GO" id="GO:0000289">
    <property type="term" value="P:nuclear-transcribed mRNA poly(A) tail shortening"/>
    <property type="evidence" value="ECO:0000318"/>
    <property type="project" value="GO_Central"/>
</dbReference>
<evidence type="ECO:0000259" key="5">
    <source>
        <dbReference type="Pfam" id="PF04153"/>
    </source>
</evidence>
<dbReference type="InterPro" id="IPR007282">
    <property type="entry name" value="NOT2/3/5_C"/>
</dbReference>
<evidence type="ECO:0000256" key="4">
    <source>
        <dbReference type="SAM" id="MobiDB-lite"/>
    </source>
</evidence>
<dbReference type="PANTHER" id="PTHR23326">
    <property type="entry name" value="CCR4 NOT-RELATED"/>
    <property type="match status" value="1"/>
</dbReference>
<dbReference type="VEuPathDB" id="TrichDB:TVAGG3_0958440"/>
<evidence type="ECO:0000256" key="2">
    <source>
        <dbReference type="ARBA" id="ARBA00023015"/>
    </source>
</evidence>
<comment type="similarity">
    <text evidence="1">Belongs to the CNOT2/3/5 family.</text>
</comment>
<reference evidence="6" key="1">
    <citation type="submission" date="2006-10" db="EMBL/GenBank/DDBJ databases">
        <authorList>
            <person name="Amadeo P."/>
            <person name="Zhao Q."/>
            <person name="Wortman J."/>
            <person name="Fraser-Liggett C."/>
            <person name="Carlton J."/>
        </authorList>
    </citation>
    <scope>NUCLEOTIDE SEQUENCE</scope>
    <source>
        <strain evidence="6">G3</strain>
    </source>
</reference>
<dbReference type="VEuPathDB" id="TrichDB:TVAG_046710"/>
<dbReference type="GO" id="GO:0006355">
    <property type="term" value="P:regulation of DNA-templated transcription"/>
    <property type="evidence" value="ECO:0007669"/>
    <property type="project" value="InterPro"/>
</dbReference>
<dbReference type="EMBL" id="DS113341">
    <property type="protein sequence ID" value="EAY10249.1"/>
    <property type="molecule type" value="Genomic_DNA"/>
</dbReference>
<dbReference type="Gene3D" id="2.30.30.1020">
    <property type="entry name" value="CCR4-NOT complex subunit 2/3/5, C-terminal domain"/>
    <property type="match status" value="1"/>
</dbReference>